<evidence type="ECO:0000313" key="3">
    <source>
        <dbReference type="Proteomes" id="UP001459277"/>
    </source>
</evidence>
<organism evidence="2 3">
    <name type="scientific">Lithocarpus litseifolius</name>
    <dbReference type="NCBI Taxonomy" id="425828"/>
    <lineage>
        <taxon>Eukaryota</taxon>
        <taxon>Viridiplantae</taxon>
        <taxon>Streptophyta</taxon>
        <taxon>Embryophyta</taxon>
        <taxon>Tracheophyta</taxon>
        <taxon>Spermatophyta</taxon>
        <taxon>Magnoliopsida</taxon>
        <taxon>eudicotyledons</taxon>
        <taxon>Gunneridae</taxon>
        <taxon>Pentapetalae</taxon>
        <taxon>rosids</taxon>
        <taxon>fabids</taxon>
        <taxon>Fagales</taxon>
        <taxon>Fagaceae</taxon>
        <taxon>Lithocarpus</taxon>
    </lineage>
</organism>
<gene>
    <name evidence="2" type="ORF">SO802_020330</name>
</gene>
<evidence type="ECO:0000313" key="2">
    <source>
        <dbReference type="EMBL" id="KAK9995644.1"/>
    </source>
</evidence>
<dbReference type="EMBL" id="JAZDWU010000007">
    <property type="protein sequence ID" value="KAK9995644.1"/>
    <property type="molecule type" value="Genomic_DNA"/>
</dbReference>
<sequence length="121" mass="12161">MRSVMKSMFLPFLLLSLFATTKAAAGAALCADVDAALQTCDTILKTGNLNDPSLDGCCAGLKKITTISATIGAKAACQCVHAALSIAANPSSVALPGGVDIFAQVTGKCGIYLGFSTDVGC</sequence>
<protein>
    <recommendedName>
        <fullName evidence="4">Bifunctional inhibitor/plant lipid transfer protein/seed storage helical domain-containing protein</fullName>
    </recommendedName>
</protein>
<dbReference type="Gene3D" id="1.10.110.10">
    <property type="entry name" value="Plant lipid-transfer and hydrophobic proteins"/>
    <property type="match status" value="1"/>
</dbReference>
<dbReference type="SUPFAM" id="SSF47699">
    <property type="entry name" value="Bifunctional inhibitor/lipid-transfer protein/seed storage 2S albumin"/>
    <property type="match status" value="1"/>
</dbReference>
<dbReference type="AlphaFoldDB" id="A0AAW2CFM8"/>
<dbReference type="Proteomes" id="UP001459277">
    <property type="component" value="Unassembled WGS sequence"/>
</dbReference>
<feature type="signal peptide" evidence="1">
    <location>
        <begin position="1"/>
        <end position="23"/>
    </location>
</feature>
<name>A0AAW2CFM8_9ROSI</name>
<comment type="caution">
    <text evidence="2">The sequence shown here is derived from an EMBL/GenBank/DDBJ whole genome shotgun (WGS) entry which is preliminary data.</text>
</comment>
<evidence type="ECO:0000256" key="1">
    <source>
        <dbReference type="SAM" id="SignalP"/>
    </source>
</evidence>
<evidence type="ECO:0008006" key="4">
    <source>
        <dbReference type="Google" id="ProtNLM"/>
    </source>
</evidence>
<keyword evidence="3" id="KW-1185">Reference proteome</keyword>
<keyword evidence="1" id="KW-0732">Signal</keyword>
<accession>A0AAW2CFM8</accession>
<proteinExistence type="predicted"/>
<reference evidence="2 3" key="1">
    <citation type="submission" date="2024-01" db="EMBL/GenBank/DDBJ databases">
        <title>A telomere-to-telomere, gap-free genome of sweet tea (Lithocarpus litseifolius).</title>
        <authorList>
            <person name="Zhou J."/>
        </authorList>
    </citation>
    <scope>NUCLEOTIDE SEQUENCE [LARGE SCALE GENOMIC DNA]</scope>
    <source>
        <strain evidence="2">Zhou-2022a</strain>
        <tissue evidence="2">Leaf</tissue>
    </source>
</reference>
<feature type="chain" id="PRO_5043598461" description="Bifunctional inhibitor/plant lipid transfer protein/seed storage helical domain-containing protein" evidence="1">
    <location>
        <begin position="24"/>
        <end position="121"/>
    </location>
</feature>
<dbReference type="InterPro" id="IPR036312">
    <property type="entry name" value="Bifun_inhib/LTP/seed_sf"/>
</dbReference>